<evidence type="ECO:0000313" key="5">
    <source>
        <dbReference type="Proteomes" id="UP000011666"/>
    </source>
</evidence>
<name>M0QKM2_9ACTN</name>
<dbReference type="Gene3D" id="3.40.630.30">
    <property type="match status" value="1"/>
</dbReference>
<dbReference type="Pfam" id="PF13302">
    <property type="entry name" value="Acetyltransf_3"/>
    <property type="match status" value="1"/>
</dbReference>
<evidence type="ECO:0000313" key="4">
    <source>
        <dbReference type="EMBL" id="GAC69190.1"/>
    </source>
</evidence>
<keyword evidence="5" id="KW-1185">Reference proteome</keyword>
<evidence type="ECO:0000259" key="3">
    <source>
        <dbReference type="PROSITE" id="PS51186"/>
    </source>
</evidence>
<dbReference type="InterPro" id="IPR015424">
    <property type="entry name" value="PyrdxlP-dep_Trfase"/>
</dbReference>
<dbReference type="SUPFAM" id="SSF55729">
    <property type="entry name" value="Acyl-CoA N-acyltransferases (Nat)"/>
    <property type="match status" value="1"/>
</dbReference>
<protein>
    <submittedName>
        <fullName evidence="4">Putative acetyltransferase/aminotransferase</fullName>
    </submittedName>
</protein>
<keyword evidence="2" id="KW-0663">Pyridoxal phosphate</keyword>
<dbReference type="PANTHER" id="PTHR43713:SF3">
    <property type="entry name" value="GLUTAMATE-1-SEMIALDEHYDE 2,1-AMINOMUTASE 1, CHLOROPLASTIC-RELATED"/>
    <property type="match status" value="1"/>
</dbReference>
<sequence length="696" mass="75040">MSADRSSLAVAAGLARYHSRRTRDRIRGLRSDAGIPDVVAQWRHGSDIWQMRTPRHGDFDSWRTARLRSQPAIQPFWEGQERDWDSRHQRGDWIDVVRRARRGRRRGTALLNVLTVNGIVAGEFNLEWIHPPTGTAEFGVWLDTTHARDGVATEAGRHITDFAFDVLGLQRLTAPIATANEAANQLAAVSGYRIEGRMIGYAPTTDGRADHDLWALTRDEHSRRRADAAAAAPDPRAFPASTAAQQRLHDLVPGGAHTYARGEDQYPDGMAPILVRGKGSHVWDVDGHEFVEYGAGLRSVTLGHAFAPVTDAVAAVLGTGNNFSRPTSLELAAAEDFLRCVPTAEMVKFAKNGSDATTAAVRLARSVTGRTTIAVCDQPFFSVDDWFIGTTAMNGGTRAVDTVGFRYNDINSLRAVLADRSVAAVFLEAATAMAEPEPGFLQAVRDLCTATGTVLVFDEMITGFRWAAGGAQSVYGITPDLSCWGKALGNGFPISALAGRRDLMEAGGLRAGGDRVFLLSTTHGPESTSLAAMRAVIDHYGLADPVGRMESHGQALADGINAAAAEHGVVDHFYAAGRPSCLVFVTKDADGRPSQSYRTLAMQELIARGVLGQSLVNSAAHDSRDVTRTIEAFADLMPIYRRAIEDGSTNGLLRGRPVAPALRATAAPRPALTLNTDRDLRFRAAPDTDHPEGRAS</sequence>
<dbReference type="Proteomes" id="UP000011666">
    <property type="component" value="Unassembled WGS sequence"/>
</dbReference>
<gene>
    <name evidence="4" type="ORF">GS4_22_00220</name>
</gene>
<organism evidence="4 5">
    <name type="scientific">Gordonia soli NBRC 108243</name>
    <dbReference type="NCBI Taxonomy" id="1223545"/>
    <lineage>
        <taxon>Bacteria</taxon>
        <taxon>Bacillati</taxon>
        <taxon>Actinomycetota</taxon>
        <taxon>Actinomycetes</taxon>
        <taxon>Mycobacteriales</taxon>
        <taxon>Gordoniaceae</taxon>
        <taxon>Gordonia</taxon>
    </lineage>
</organism>
<accession>M0QKM2</accession>
<dbReference type="eggNOG" id="COG1670">
    <property type="taxonomic scope" value="Bacteria"/>
</dbReference>
<proteinExistence type="predicted"/>
<dbReference type="Gene3D" id="3.40.640.10">
    <property type="entry name" value="Type I PLP-dependent aspartate aminotransferase-like (Major domain)"/>
    <property type="match status" value="1"/>
</dbReference>
<reference evidence="4 5" key="1">
    <citation type="submission" date="2013-01" db="EMBL/GenBank/DDBJ databases">
        <title>Whole genome shotgun sequence of Gordonia soli NBRC 108243.</title>
        <authorList>
            <person name="Isaki-Nakamura S."/>
            <person name="Hosoyama A."/>
            <person name="Tsuchikane K."/>
            <person name="Ando Y."/>
            <person name="Baba S."/>
            <person name="Ohji S."/>
            <person name="Hamada M."/>
            <person name="Tamura T."/>
            <person name="Yamazoe A."/>
            <person name="Yamazaki S."/>
            <person name="Fujita N."/>
        </authorList>
    </citation>
    <scope>NUCLEOTIDE SEQUENCE [LARGE SCALE GENOMIC DNA]</scope>
    <source>
        <strain evidence="4 5">NBRC 108243</strain>
    </source>
</reference>
<dbReference type="InterPro" id="IPR000182">
    <property type="entry name" value="GNAT_dom"/>
</dbReference>
<dbReference type="PROSITE" id="PS51186">
    <property type="entry name" value="GNAT"/>
    <property type="match status" value="1"/>
</dbReference>
<dbReference type="EMBL" id="BANX01000022">
    <property type="protein sequence ID" value="GAC69190.1"/>
    <property type="molecule type" value="Genomic_DNA"/>
</dbReference>
<dbReference type="NCBIfam" id="NF004856">
    <property type="entry name" value="PRK06209.1"/>
    <property type="match status" value="1"/>
</dbReference>
<dbReference type="STRING" id="1223545.GS4_22_00220"/>
<evidence type="ECO:0000256" key="2">
    <source>
        <dbReference type="ARBA" id="ARBA00022898"/>
    </source>
</evidence>
<dbReference type="GO" id="GO:0008483">
    <property type="term" value="F:transaminase activity"/>
    <property type="evidence" value="ECO:0007669"/>
    <property type="project" value="UniProtKB-KW"/>
</dbReference>
<dbReference type="Gene3D" id="3.90.1150.10">
    <property type="entry name" value="Aspartate Aminotransferase, domain 1"/>
    <property type="match status" value="1"/>
</dbReference>
<dbReference type="InterPro" id="IPR005814">
    <property type="entry name" value="Aminotrans_3"/>
</dbReference>
<dbReference type="GO" id="GO:0016747">
    <property type="term" value="F:acyltransferase activity, transferring groups other than amino-acyl groups"/>
    <property type="evidence" value="ECO:0007669"/>
    <property type="project" value="InterPro"/>
</dbReference>
<dbReference type="GO" id="GO:0030170">
    <property type="term" value="F:pyridoxal phosphate binding"/>
    <property type="evidence" value="ECO:0007669"/>
    <property type="project" value="InterPro"/>
</dbReference>
<dbReference type="AlphaFoldDB" id="M0QKM2"/>
<comment type="cofactor">
    <cofactor evidence="1">
        <name>pyridoxal 5'-phosphate</name>
        <dbReference type="ChEBI" id="CHEBI:597326"/>
    </cofactor>
</comment>
<keyword evidence="4" id="KW-0032">Aminotransferase</keyword>
<evidence type="ECO:0000256" key="1">
    <source>
        <dbReference type="ARBA" id="ARBA00001933"/>
    </source>
</evidence>
<comment type="caution">
    <text evidence="4">The sequence shown here is derived from an EMBL/GenBank/DDBJ whole genome shotgun (WGS) entry which is preliminary data.</text>
</comment>
<dbReference type="Pfam" id="PF00202">
    <property type="entry name" value="Aminotran_3"/>
    <property type="match status" value="1"/>
</dbReference>
<keyword evidence="4" id="KW-0808">Transferase</keyword>
<feature type="domain" description="N-acetyltransferase" evidence="3">
    <location>
        <begin position="63"/>
        <end position="219"/>
    </location>
</feature>
<dbReference type="SUPFAM" id="SSF53383">
    <property type="entry name" value="PLP-dependent transferases"/>
    <property type="match status" value="1"/>
</dbReference>
<dbReference type="InterPro" id="IPR016181">
    <property type="entry name" value="Acyl_CoA_acyltransferase"/>
</dbReference>
<dbReference type="InterPro" id="IPR015422">
    <property type="entry name" value="PyrdxlP-dep_Trfase_small"/>
</dbReference>
<dbReference type="eggNOG" id="COG0001">
    <property type="taxonomic scope" value="Bacteria"/>
</dbReference>
<dbReference type="PANTHER" id="PTHR43713">
    <property type="entry name" value="GLUTAMATE-1-SEMIALDEHYDE 2,1-AMINOMUTASE"/>
    <property type="match status" value="1"/>
</dbReference>
<dbReference type="InterPro" id="IPR015421">
    <property type="entry name" value="PyrdxlP-dep_Trfase_major"/>
</dbReference>